<name>A0AAX3GZY7_CLODI</name>
<dbReference type="InterPro" id="IPR024935">
    <property type="entry name" value="Rubredoxin_dom"/>
</dbReference>
<dbReference type="InterPro" id="IPR043578">
    <property type="entry name" value="GltB_archl_type"/>
</dbReference>
<evidence type="ECO:0000259" key="8">
    <source>
        <dbReference type="PROSITE" id="PS50903"/>
    </source>
</evidence>
<dbReference type="CDD" id="cd00730">
    <property type="entry name" value="rubredoxin"/>
    <property type="match status" value="1"/>
</dbReference>
<evidence type="ECO:0000256" key="7">
    <source>
        <dbReference type="PIRNR" id="PIRNR006429"/>
    </source>
</evidence>
<dbReference type="PIRSF" id="PIRSF006429">
    <property type="entry name" value="GOGAT_lg_2"/>
    <property type="match status" value="1"/>
</dbReference>
<keyword evidence="2" id="KW-0813">Transport</keyword>
<evidence type="ECO:0000256" key="2">
    <source>
        <dbReference type="ARBA" id="ARBA00022448"/>
    </source>
</evidence>
<dbReference type="SUPFAM" id="SSF51395">
    <property type="entry name" value="FMN-linked oxidoreductases"/>
    <property type="match status" value="1"/>
</dbReference>
<dbReference type="RefSeq" id="WP_003418516.1">
    <property type="nucleotide sequence ID" value="NZ_BEHB01000012.1"/>
</dbReference>
<dbReference type="Gene3D" id="2.20.28.10">
    <property type="match status" value="1"/>
</dbReference>
<keyword evidence="4" id="KW-0249">Electron transport</keyword>
<dbReference type="GO" id="GO:0004355">
    <property type="term" value="F:glutamate synthase (NADPH) activity"/>
    <property type="evidence" value="ECO:0007669"/>
    <property type="project" value="UniProtKB-EC"/>
</dbReference>
<comment type="similarity">
    <text evidence="1 7">Belongs to the glutamate synthase family.</text>
</comment>
<dbReference type="InterPro" id="IPR002932">
    <property type="entry name" value="Glu_synthdom"/>
</dbReference>
<feature type="domain" description="Rubredoxin-like" evidence="8">
    <location>
        <begin position="1"/>
        <end position="44"/>
    </location>
</feature>
<evidence type="ECO:0000256" key="1">
    <source>
        <dbReference type="ARBA" id="ARBA00009716"/>
    </source>
</evidence>
<protein>
    <submittedName>
        <fullName evidence="9">Oxidative stress glutamate synthase</fullName>
        <ecNumber evidence="9">1.4.1.13</ecNumber>
    </submittedName>
</protein>
<dbReference type="InterPro" id="IPR024188">
    <property type="entry name" value="GltB"/>
</dbReference>
<evidence type="ECO:0000313" key="9">
    <source>
        <dbReference type="EMBL" id="VFD54528.1"/>
    </source>
</evidence>
<dbReference type="PIRSF" id="PIRSF500061">
    <property type="entry name" value="GOGAT_lg2_archl"/>
    <property type="match status" value="1"/>
</dbReference>
<dbReference type="EMBL" id="CAADAT010000011">
    <property type="protein sequence ID" value="VFD54528.1"/>
    <property type="molecule type" value="Genomic_DNA"/>
</dbReference>
<dbReference type="PROSITE" id="PS50903">
    <property type="entry name" value="RUBREDOXIN_LIKE"/>
    <property type="match status" value="1"/>
</dbReference>
<evidence type="ECO:0000256" key="3">
    <source>
        <dbReference type="ARBA" id="ARBA00022723"/>
    </source>
</evidence>
<dbReference type="Proteomes" id="UP000346772">
    <property type="component" value="Unassembled WGS sequence"/>
</dbReference>
<proteinExistence type="inferred from homology"/>
<dbReference type="PANTHER" id="PTHR43819:SF1">
    <property type="entry name" value="ARCHAEAL-TYPE GLUTAMATE SYNTHASE [NADPH]"/>
    <property type="match status" value="1"/>
</dbReference>
<dbReference type="Pfam" id="PF01645">
    <property type="entry name" value="Glu_synthase"/>
    <property type="match status" value="1"/>
</dbReference>
<dbReference type="InterPro" id="IPR013785">
    <property type="entry name" value="Aldolase_TIM"/>
</dbReference>
<gene>
    <name evidence="9" type="primary">gltB</name>
    <name evidence="9" type="ORF">SAMEA1710456_02019</name>
</gene>
<dbReference type="EC" id="1.4.1.13" evidence="9"/>
<evidence type="ECO:0000256" key="4">
    <source>
        <dbReference type="ARBA" id="ARBA00022982"/>
    </source>
</evidence>
<dbReference type="Pfam" id="PF00301">
    <property type="entry name" value="Rubredoxin"/>
    <property type="match status" value="1"/>
</dbReference>
<dbReference type="SUPFAM" id="SSF57802">
    <property type="entry name" value="Rubredoxin-like"/>
    <property type="match status" value="1"/>
</dbReference>
<evidence type="ECO:0000256" key="6">
    <source>
        <dbReference type="ARBA" id="ARBA00023004"/>
    </source>
</evidence>
<dbReference type="CDD" id="cd02808">
    <property type="entry name" value="GltS_FMN"/>
    <property type="match status" value="1"/>
</dbReference>
<evidence type="ECO:0000256" key="5">
    <source>
        <dbReference type="ARBA" id="ARBA00023002"/>
    </source>
</evidence>
<dbReference type="PANTHER" id="PTHR43819">
    <property type="entry name" value="ARCHAEAL-TYPE GLUTAMATE SYNTHASE [NADPH]"/>
    <property type="match status" value="1"/>
</dbReference>
<dbReference type="AlphaFoldDB" id="A0AAX3GZY7"/>
<keyword evidence="6" id="KW-0408">Iron</keyword>
<comment type="caution">
    <text evidence="9">The sequence shown here is derived from an EMBL/GenBank/DDBJ whole genome shotgun (WGS) entry which is preliminary data.</text>
</comment>
<reference evidence="9 10" key="1">
    <citation type="submission" date="2019-02" db="EMBL/GenBank/DDBJ databases">
        <authorList>
            <consortium name="Pathogen Informatics"/>
        </authorList>
    </citation>
    <scope>NUCLEOTIDE SEQUENCE [LARGE SCALE GENOMIC DNA]</scope>
    <source>
        <strain evidence="9 10">078GUE027</strain>
    </source>
</reference>
<dbReference type="GO" id="GO:0005506">
    <property type="term" value="F:iron ion binding"/>
    <property type="evidence" value="ECO:0007669"/>
    <property type="project" value="InterPro"/>
</dbReference>
<keyword evidence="5 9" id="KW-0560">Oxidoreductase</keyword>
<keyword evidence="3" id="KW-0479">Metal-binding</keyword>
<accession>A0AAX3GZY7</accession>
<dbReference type="Gene3D" id="3.20.20.70">
    <property type="entry name" value="Aldolase class I"/>
    <property type="match status" value="1"/>
</dbReference>
<organism evidence="9 10">
    <name type="scientific">Clostridioides difficile</name>
    <name type="common">Peptoclostridium difficile</name>
    <dbReference type="NCBI Taxonomy" id="1496"/>
    <lineage>
        <taxon>Bacteria</taxon>
        <taxon>Bacillati</taxon>
        <taxon>Bacillota</taxon>
        <taxon>Clostridia</taxon>
        <taxon>Peptostreptococcales</taxon>
        <taxon>Peptostreptococcaceae</taxon>
        <taxon>Clostridioides</taxon>
    </lineage>
</organism>
<dbReference type="GO" id="GO:0006537">
    <property type="term" value="P:glutamate biosynthetic process"/>
    <property type="evidence" value="ECO:0007669"/>
    <property type="project" value="InterPro"/>
</dbReference>
<evidence type="ECO:0000313" key="10">
    <source>
        <dbReference type="Proteomes" id="UP000346772"/>
    </source>
</evidence>
<dbReference type="InterPro" id="IPR024934">
    <property type="entry name" value="Rubredoxin-like_dom"/>
</dbReference>
<sequence length="480" mass="53134">MSIYKCSVCGYIYDESKNDKTWDELSEDWECPVCTKGRSYFGKISTVYYEEDENIAEDIVEDEPKLNTEKDGDLNYVSTYLRRDDEVEKHMDIIHEMAVTGKSIIEPMRTKLPVISWDDILIMGAQLNPLPLNEHDEVNTTTIIGKKAKKPMIIENPVYISHMSFGALSKELKIALAKGAAKSKTAMCSGEGGILPEEKEASYKYIFEYVPNKYSVTEENLKNSDAIEIKIGQGTKPGMGGHLPGEKVTEEIAKVRNKPVGKDVISPSCFEEIQSKEDLKKLVDELREVSEGRPIGVKISAGHIEKDMEFIAYAKPDFVTIDGRGGATGASPKLLKDATSIPTIFALYRARKYIDTHGLDIDLVITGGLRISTDFAKAIAMGADAVAIASSALMAAACQQYRICGSGKCPVGVATQDEELRKRLHIENSANRVANFLNVSLEELKTFARISGHKDIHDLSVDDLYTVNSEISNYTNIQHV</sequence>